<feature type="region of interest" description="Disordered" evidence="4">
    <location>
        <begin position="81"/>
        <end position="114"/>
    </location>
</feature>
<dbReference type="EMBL" id="QZEZ01000011">
    <property type="protein sequence ID" value="RJK92949.1"/>
    <property type="molecule type" value="Genomic_DNA"/>
</dbReference>
<dbReference type="InterPro" id="IPR005311">
    <property type="entry name" value="PBP_dimer"/>
</dbReference>
<comment type="subcellular location">
    <subcellularLocation>
        <location evidence="1">Membrane</location>
    </subcellularLocation>
</comment>
<keyword evidence="3" id="KW-0472">Membrane</keyword>
<dbReference type="GO" id="GO:0071972">
    <property type="term" value="F:peptidoglycan L,D-transpeptidase activity"/>
    <property type="evidence" value="ECO:0007669"/>
    <property type="project" value="TreeGrafter"/>
</dbReference>
<dbReference type="InterPro" id="IPR001460">
    <property type="entry name" value="PCN-bd_Tpept"/>
</dbReference>
<dbReference type="PANTHER" id="PTHR30627">
    <property type="entry name" value="PEPTIDOGLYCAN D,D-TRANSPEPTIDASE"/>
    <property type="match status" value="1"/>
</dbReference>
<evidence type="ECO:0000256" key="1">
    <source>
        <dbReference type="ARBA" id="ARBA00004370"/>
    </source>
</evidence>
<feature type="domain" description="Penicillin-binding protein transpeptidase" evidence="5">
    <location>
        <begin position="371"/>
        <end position="649"/>
    </location>
</feature>
<name>A0A3A3YT65_9ACTN</name>
<evidence type="ECO:0000256" key="4">
    <source>
        <dbReference type="SAM" id="MobiDB-lite"/>
    </source>
</evidence>
<feature type="domain" description="Penicillin-binding protein dimerisation" evidence="6">
    <location>
        <begin position="174"/>
        <end position="336"/>
    </location>
</feature>
<dbReference type="InterPro" id="IPR012338">
    <property type="entry name" value="Beta-lactam/transpept-like"/>
</dbReference>
<dbReference type="GO" id="GO:0005886">
    <property type="term" value="C:plasma membrane"/>
    <property type="evidence" value="ECO:0007669"/>
    <property type="project" value="TreeGrafter"/>
</dbReference>
<gene>
    <name evidence="7" type="ORF">D5H78_17745</name>
</gene>
<dbReference type="AlphaFoldDB" id="A0A3A3YT65"/>
<evidence type="ECO:0000256" key="3">
    <source>
        <dbReference type="ARBA" id="ARBA00023136"/>
    </source>
</evidence>
<feature type="compositionally biased region" description="Low complexity" evidence="4">
    <location>
        <begin position="81"/>
        <end position="105"/>
    </location>
</feature>
<organism evidence="7 8">
    <name type="scientific">Vallicoccus soli</name>
    <dbReference type="NCBI Taxonomy" id="2339232"/>
    <lineage>
        <taxon>Bacteria</taxon>
        <taxon>Bacillati</taxon>
        <taxon>Actinomycetota</taxon>
        <taxon>Actinomycetes</taxon>
        <taxon>Motilibacterales</taxon>
        <taxon>Vallicoccaceae</taxon>
        <taxon>Vallicoccus</taxon>
    </lineage>
</organism>
<dbReference type="Pfam" id="PF00905">
    <property type="entry name" value="Transpeptidase"/>
    <property type="match status" value="1"/>
</dbReference>
<evidence type="ECO:0000313" key="7">
    <source>
        <dbReference type="EMBL" id="RJK92949.1"/>
    </source>
</evidence>
<sequence length="653" mass="65762">MLAAGLALLLLAGCTGDDGASPEPSEDGALAAATAYLEAWTGSPDDPAAAAALTDDPAAAGALLEEVAGTLRVDGLEAEVTGASTGAPPATPAARAQGDAAGATPPGTPAPDPEGLRAVPFRAALELRSLGTWTYDGTVLVRPEGDGWTVHADPRTVHPALTEGTRLARLRELPARAPVLDARGRPLMQVRPVVEVGVQPQRASDRAALRRLASEVLEVDADALEERLAEADPLQVVPVITLREEAYREVEQQVRDVPGTIASPGERTLAPTPDFGRGVLGTVRPATAETLAEAGPYASEVDDVGTTGLQRAYQERLAGRPGGSVRLVAREDGEPVRVLHRFRAEPGRPLGTTLDLDVQAAAEAALGGRAGGVVVVRPSTGAVLAAASGPADGPDRALAGQYPPGSTFKVVTTTALLQRGLDPDDVVACPGEAVVEGKAFTNVDGFALGDVPFRTDFAESCNTAFVGLAEDLPAGALPGAAALYGLGVEGPAGVASGLGLGAYAGSVPAQPEPLGRAAASIGQGTVLASPLAMASVAATVADGTYRRPSLVTGDAAPAAVPPRPLDPGLARTLRGLMRGVVTGGSGGALADLPGPPAIAKTGTAEYGTEVPPRTHAWIVAAQGDLAVAVVLEDGGSGGRDAGPVAADLLRRLR</sequence>
<accession>A0A3A3YT65</accession>
<evidence type="ECO:0000313" key="8">
    <source>
        <dbReference type="Proteomes" id="UP000265614"/>
    </source>
</evidence>
<evidence type="ECO:0000256" key="2">
    <source>
        <dbReference type="ARBA" id="ARBA00007171"/>
    </source>
</evidence>
<dbReference type="Gene3D" id="3.40.710.10">
    <property type="entry name" value="DD-peptidase/beta-lactamase superfamily"/>
    <property type="match status" value="1"/>
</dbReference>
<dbReference type="InterPro" id="IPR050515">
    <property type="entry name" value="Beta-lactam/transpept"/>
</dbReference>
<keyword evidence="8" id="KW-1185">Reference proteome</keyword>
<proteinExistence type="inferred from homology"/>
<dbReference type="InterPro" id="IPR036138">
    <property type="entry name" value="PBP_dimer_sf"/>
</dbReference>
<comment type="caution">
    <text evidence="7">The sequence shown here is derived from an EMBL/GenBank/DDBJ whole genome shotgun (WGS) entry which is preliminary data.</text>
</comment>
<dbReference type="Proteomes" id="UP000265614">
    <property type="component" value="Unassembled WGS sequence"/>
</dbReference>
<protein>
    <recommendedName>
        <fullName evidence="9">Penicillin-binding protein</fullName>
    </recommendedName>
</protein>
<dbReference type="SUPFAM" id="SSF56519">
    <property type="entry name" value="Penicillin binding protein dimerisation domain"/>
    <property type="match status" value="1"/>
</dbReference>
<dbReference type="PANTHER" id="PTHR30627:SF24">
    <property type="entry name" value="PENICILLIN-BINDING PROTEIN 4B"/>
    <property type="match status" value="1"/>
</dbReference>
<dbReference type="SUPFAM" id="SSF56601">
    <property type="entry name" value="beta-lactamase/transpeptidase-like"/>
    <property type="match status" value="1"/>
</dbReference>
<dbReference type="GO" id="GO:0071555">
    <property type="term" value="P:cell wall organization"/>
    <property type="evidence" value="ECO:0007669"/>
    <property type="project" value="TreeGrafter"/>
</dbReference>
<reference evidence="7 8" key="1">
    <citation type="submission" date="2018-09" db="EMBL/GenBank/DDBJ databases">
        <title>YIM 75000 draft genome.</title>
        <authorList>
            <person name="Tang S."/>
            <person name="Feng Y."/>
        </authorList>
    </citation>
    <scope>NUCLEOTIDE SEQUENCE [LARGE SCALE GENOMIC DNA]</scope>
    <source>
        <strain evidence="7 8">YIM 75000</strain>
    </source>
</reference>
<dbReference type="Pfam" id="PF03717">
    <property type="entry name" value="PBP_dimer"/>
    <property type="match status" value="1"/>
</dbReference>
<evidence type="ECO:0000259" key="6">
    <source>
        <dbReference type="Pfam" id="PF03717"/>
    </source>
</evidence>
<evidence type="ECO:0000259" key="5">
    <source>
        <dbReference type="Pfam" id="PF00905"/>
    </source>
</evidence>
<dbReference type="Gene3D" id="3.90.1310.10">
    <property type="entry name" value="Penicillin-binding protein 2a (Domain 2)"/>
    <property type="match status" value="1"/>
</dbReference>
<evidence type="ECO:0008006" key="9">
    <source>
        <dbReference type="Google" id="ProtNLM"/>
    </source>
</evidence>
<comment type="similarity">
    <text evidence="2">Belongs to the transpeptidase family.</text>
</comment>
<dbReference type="GO" id="GO:0008658">
    <property type="term" value="F:penicillin binding"/>
    <property type="evidence" value="ECO:0007669"/>
    <property type="project" value="InterPro"/>
</dbReference>